<evidence type="ECO:0000256" key="4">
    <source>
        <dbReference type="ARBA" id="ARBA00023163"/>
    </source>
</evidence>
<evidence type="ECO:0000256" key="3">
    <source>
        <dbReference type="ARBA" id="ARBA00023125"/>
    </source>
</evidence>
<sequence length="250" mass="29224">MKFYRRPERRVDFLLFFYIIEGLRKGRDYIMRIMLVEDNEAIIMGLEYLLSQEGYQVLTARTVAQASDFLNRENCELVLLDIGLPDGDGLALCRRIRQEWQVPVIFLTARDEEDDVVRGLDIGAEDYVIKPFRNRELVSRIKRVLSRSGKGSRTFSCRDILLNPETGRVYRNDREISLTRLEYKILYSMMSCPGKLFTRDEILADIWDVSGNFVNDNTLSVTMKRLREKLGDTDGQIIRTVRGMGYRLER</sequence>
<dbReference type="InterPro" id="IPR016032">
    <property type="entry name" value="Sig_transdc_resp-reg_C-effctor"/>
</dbReference>
<dbReference type="PROSITE" id="PS51755">
    <property type="entry name" value="OMPR_PHOB"/>
    <property type="match status" value="1"/>
</dbReference>
<dbReference type="InterPro" id="IPR001867">
    <property type="entry name" value="OmpR/PhoB-type_DNA-bd"/>
</dbReference>
<evidence type="ECO:0000259" key="8">
    <source>
        <dbReference type="PROSITE" id="PS50110"/>
    </source>
</evidence>
<dbReference type="PANTHER" id="PTHR48111">
    <property type="entry name" value="REGULATOR OF RPOS"/>
    <property type="match status" value="1"/>
</dbReference>
<dbReference type="GO" id="GO:0000976">
    <property type="term" value="F:transcription cis-regulatory region binding"/>
    <property type="evidence" value="ECO:0007669"/>
    <property type="project" value="TreeGrafter"/>
</dbReference>
<keyword evidence="6" id="KW-0597">Phosphoprotein</keyword>
<dbReference type="GO" id="GO:0032993">
    <property type="term" value="C:protein-DNA complex"/>
    <property type="evidence" value="ECO:0007669"/>
    <property type="project" value="TreeGrafter"/>
</dbReference>
<dbReference type="SUPFAM" id="SSF52172">
    <property type="entry name" value="CheY-like"/>
    <property type="match status" value="1"/>
</dbReference>
<keyword evidence="11" id="KW-1185">Reference proteome</keyword>
<evidence type="ECO:0000256" key="2">
    <source>
        <dbReference type="ARBA" id="ARBA00023015"/>
    </source>
</evidence>
<dbReference type="Gene3D" id="6.10.250.690">
    <property type="match status" value="1"/>
</dbReference>
<evidence type="ECO:0000259" key="9">
    <source>
        <dbReference type="PROSITE" id="PS51755"/>
    </source>
</evidence>
<dbReference type="SMART" id="SM00448">
    <property type="entry name" value="REC"/>
    <property type="match status" value="1"/>
</dbReference>
<evidence type="ECO:0000313" key="10">
    <source>
        <dbReference type="EMBL" id="SOY32024.1"/>
    </source>
</evidence>
<keyword evidence="3 7" id="KW-0238">DNA-binding</keyword>
<keyword evidence="2" id="KW-0805">Transcription regulation</keyword>
<feature type="DNA-binding region" description="OmpR/PhoB-type" evidence="7">
    <location>
        <begin position="152"/>
        <end position="250"/>
    </location>
</feature>
<dbReference type="PANTHER" id="PTHR48111:SF73">
    <property type="entry name" value="ALKALINE PHOSPHATASE SYNTHESIS TRANSCRIPTIONAL REGULATORY PROTEIN PHOP"/>
    <property type="match status" value="1"/>
</dbReference>
<dbReference type="InterPro" id="IPR001789">
    <property type="entry name" value="Sig_transdc_resp-reg_receiver"/>
</dbReference>
<evidence type="ECO:0000256" key="5">
    <source>
        <dbReference type="ARBA" id="ARBA00024867"/>
    </source>
</evidence>
<dbReference type="Pfam" id="PF00072">
    <property type="entry name" value="Response_reg"/>
    <property type="match status" value="1"/>
</dbReference>
<dbReference type="Pfam" id="PF00486">
    <property type="entry name" value="Trans_reg_C"/>
    <property type="match status" value="1"/>
</dbReference>
<evidence type="ECO:0000256" key="7">
    <source>
        <dbReference type="PROSITE-ProRule" id="PRU01091"/>
    </source>
</evidence>
<evidence type="ECO:0000256" key="1">
    <source>
        <dbReference type="ARBA" id="ARBA00018672"/>
    </source>
</evidence>
<comment type="function">
    <text evidence="5">May play the central regulatory role in sporulation. It may be an element of the effector pathway responsible for the activation of sporulation genes in response to nutritional stress. Spo0A may act in concert with spo0H (a sigma factor) to control the expression of some genes that are critical to the sporulation process.</text>
</comment>
<dbReference type="SMART" id="SM00862">
    <property type="entry name" value="Trans_reg_C"/>
    <property type="match status" value="1"/>
</dbReference>
<gene>
    <name evidence="10" type="primary">walR_8</name>
    <name evidence="10" type="ORF">AMURIS_04777</name>
</gene>
<dbReference type="SUPFAM" id="SSF46894">
    <property type="entry name" value="C-terminal effector domain of the bipartite response regulators"/>
    <property type="match status" value="1"/>
</dbReference>
<dbReference type="AlphaFoldDB" id="A0A2K4ZNG8"/>
<accession>A0A2K4ZNG8</accession>
<proteinExistence type="predicted"/>
<dbReference type="CDD" id="cd00383">
    <property type="entry name" value="trans_reg_C"/>
    <property type="match status" value="1"/>
</dbReference>
<dbReference type="InterPro" id="IPR039420">
    <property type="entry name" value="WalR-like"/>
</dbReference>
<dbReference type="PROSITE" id="PS50110">
    <property type="entry name" value="RESPONSE_REGULATORY"/>
    <property type="match status" value="1"/>
</dbReference>
<feature type="domain" description="Response regulatory" evidence="8">
    <location>
        <begin position="32"/>
        <end position="145"/>
    </location>
</feature>
<dbReference type="Proteomes" id="UP000236311">
    <property type="component" value="Unassembled WGS sequence"/>
</dbReference>
<dbReference type="InterPro" id="IPR011006">
    <property type="entry name" value="CheY-like_superfamily"/>
</dbReference>
<keyword evidence="4" id="KW-0804">Transcription</keyword>
<dbReference type="Gene3D" id="3.40.50.2300">
    <property type="match status" value="1"/>
</dbReference>
<dbReference type="InterPro" id="IPR036388">
    <property type="entry name" value="WH-like_DNA-bd_sf"/>
</dbReference>
<evidence type="ECO:0000313" key="11">
    <source>
        <dbReference type="Proteomes" id="UP000236311"/>
    </source>
</evidence>
<dbReference type="EMBL" id="OFSM01000037">
    <property type="protein sequence ID" value="SOY32024.1"/>
    <property type="molecule type" value="Genomic_DNA"/>
</dbReference>
<dbReference type="GO" id="GO:0005829">
    <property type="term" value="C:cytosol"/>
    <property type="evidence" value="ECO:0007669"/>
    <property type="project" value="TreeGrafter"/>
</dbReference>
<name>A0A2K4ZNG8_9FIRM</name>
<dbReference type="Gene3D" id="1.10.10.10">
    <property type="entry name" value="Winged helix-like DNA-binding domain superfamily/Winged helix DNA-binding domain"/>
    <property type="match status" value="1"/>
</dbReference>
<protein>
    <recommendedName>
        <fullName evidence="1">Stage 0 sporulation protein A homolog</fullName>
    </recommendedName>
</protein>
<dbReference type="GO" id="GO:0006355">
    <property type="term" value="P:regulation of DNA-templated transcription"/>
    <property type="evidence" value="ECO:0007669"/>
    <property type="project" value="InterPro"/>
</dbReference>
<feature type="domain" description="OmpR/PhoB-type" evidence="9">
    <location>
        <begin position="152"/>
        <end position="250"/>
    </location>
</feature>
<reference evidence="10 11" key="1">
    <citation type="submission" date="2018-01" db="EMBL/GenBank/DDBJ databases">
        <authorList>
            <person name="Gaut B.S."/>
            <person name="Morton B.R."/>
            <person name="Clegg M.T."/>
            <person name="Duvall M.R."/>
        </authorList>
    </citation>
    <scope>NUCLEOTIDE SEQUENCE [LARGE SCALE GENOMIC DNA]</scope>
    <source>
        <strain evidence="10">GP69</strain>
    </source>
</reference>
<evidence type="ECO:0000256" key="6">
    <source>
        <dbReference type="PROSITE-ProRule" id="PRU00169"/>
    </source>
</evidence>
<dbReference type="GO" id="GO:0000156">
    <property type="term" value="F:phosphorelay response regulator activity"/>
    <property type="evidence" value="ECO:0007669"/>
    <property type="project" value="TreeGrafter"/>
</dbReference>
<organism evidence="10 11">
    <name type="scientific">Acetatifactor muris</name>
    <dbReference type="NCBI Taxonomy" id="879566"/>
    <lineage>
        <taxon>Bacteria</taxon>
        <taxon>Bacillati</taxon>
        <taxon>Bacillota</taxon>
        <taxon>Clostridia</taxon>
        <taxon>Lachnospirales</taxon>
        <taxon>Lachnospiraceae</taxon>
        <taxon>Acetatifactor</taxon>
    </lineage>
</organism>
<feature type="modified residue" description="4-aspartylphosphate" evidence="6">
    <location>
        <position position="81"/>
    </location>
</feature>